<dbReference type="GO" id="GO:0016301">
    <property type="term" value="F:kinase activity"/>
    <property type="evidence" value="ECO:0007669"/>
    <property type="project" value="UniProtKB-KW"/>
</dbReference>
<name>A0A1C3Y6Q6_9HYPH</name>
<reference evidence="2 3" key="1">
    <citation type="submission" date="2016-08" db="EMBL/GenBank/DDBJ databases">
        <authorList>
            <person name="Seilhamer J.J."/>
        </authorList>
    </citation>
    <scope>NUCLEOTIDE SEQUENCE [LARGE SCALE GENOMIC DNA]</scope>
    <source>
        <strain evidence="2 3">HBR26</strain>
    </source>
</reference>
<dbReference type="Proteomes" id="UP000198723">
    <property type="component" value="Unassembled WGS sequence"/>
</dbReference>
<dbReference type="AlphaFoldDB" id="A0A1C3Y6Q6"/>
<dbReference type="Gene3D" id="1.10.10.10">
    <property type="entry name" value="Winged helix-like DNA-binding domain superfamily/Winged helix DNA-binding domain"/>
    <property type="match status" value="1"/>
</dbReference>
<accession>A0A1C3Y6Q6</accession>
<evidence type="ECO:0000313" key="3">
    <source>
        <dbReference type="Proteomes" id="UP000198723"/>
    </source>
</evidence>
<dbReference type="InterPro" id="IPR000600">
    <property type="entry name" value="ROK"/>
</dbReference>
<dbReference type="SUPFAM" id="SSF46785">
    <property type="entry name" value="Winged helix' DNA-binding domain"/>
    <property type="match status" value="1"/>
</dbReference>
<dbReference type="EMBL" id="FMAJ01000009">
    <property type="protein sequence ID" value="SCB60063.1"/>
    <property type="molecule type" value="Genomic_DNA"/>
</dbReference>
<keyword evidence="2" id="KW-0418">Kinase</keyword>
<dbReference type="PANTHER" id="PTHR18964">
    <property type="entry name" value="ROK (REPRESSOR, ORF, KINASE) FAMILY"/>
    <property type="match status" value="1"/>
</dbReference>
<sequence length="422" mass="44249">MTPADHFMVVEPQCPFIVRYRLRTNLEQRMAMTSSITQTPIARKISTNAVIRTVLANGKISRADIAKLTGLSKQTISDVVRDLEDDGWLKPVGQTDGRPGRNAIIYEINARAGLAVSIDLGGTKIAAAICDLLGNVVAETKVPTDPRGGPHLVNQFSDLIAQLALAAGTTADKLRLVVLGSPGVLDPATGHINVAPNIPGIDAMDLRQVFSDRMGIPVVVENDVNLAAQGERWRGHGVEVGNFAFVALGTGVGMGIIANGALLRGARGAAGEIAYLPLGGDAFDPGGFTLGTFESAVGSVAMLRRYAGFGGRNASTVADLFAAFNAGKTSAIAAIEETARLVAVAIAAIGATLDPELVITGGSIGARPELVNAIRRFLPRCTPYPPRIEISRFGNRAALMGGMGIAVERMHDDLFGVKLREA</sequence>
<evidence type="ECO:0000256" key="1">
    <source>
        <dbReference type="ARBA" id="ARBA00006479"/>
    </source>
</evidence>
<dbReference type="Pfam" id="PF13412">
    <property type="entry name" value="HTH_24"/>
    <property type="match status" value="1"/>
</dbReference>
<proteinExistence type="inferred from homology"/>
<comment type="similarity">
    <text evidence="1">Belongs to the ROK (NagC/XylR) family.</text>
</comment>
<dbReference type="InterPro" id="IPR043129">
    <property type="entry name" value="ATPase_NBD"/>
</dbReference>
<dbReference type="PANTHER" id="PTHR18964:SF149">
    <property type="entry name" value="BIFUNCTIONAL UDP-N-ACETYLGLUCOSAMINE 2-EPIMERASE_N-ACETYLMANNOSAMINE KINASE"/>
    <property type="match status" value="1"/>
</dbReference>
<dbReference type="InterPro" id="IPR036388">
    <property type="entry name" value="WH-like_DNA-bd_sf"/>
</dbReference>
<protein>
    <submittedName>
        <fullName evidence="2">Sugar kinase of the NBD/HSP70 family, may contain an N-terminal HTH domain</fullName>
    </submittedName>
</protein>
<dbReference type="InterPro" id="IPR036390">
    <property type="entry name" value="WH_DNA-bd_sf"/>
</dbReference>
<keyword evidence="2" id="KW-0808">Transferase</keyword>
<gene>
    <name evidence="2" type="ORF">GA0061105_109113</name>
</gene>
<evidence type="ECO:0000313" key="2">
    <source>
        <dbReference type="EMBL" id="SCB60063.1"/>
    </source>
</evidence>
<organism evidence="2 3">
    <name type="scientific">Rhizobium aethiopicum</name>
    <dbReference type="NCBI Taxonomy" id="1138170"/>
    <lineage>
        <taxon>Bacteria</taxon>
        <taxon>Pseudomonadati</taxon>
        <taxon>Pseudomonadota</taxon>
        <taxon>Alphaproteobacteria</taxon>
        <taxon>Hyphomicrobiales</taxon>
        <taxon>Rhizobiaceae</taxon>
        <taxon>Rhizobium/Agrobacterium group</taxon>
        <taxon>Rhizobium</taxon>
    </lineage>
</organism>
<dbReference type="SUPFAM" id="SSF53067">
    <property type="entry name" value="Actin-like ATPase domain"/>
    <property type="match status" value="1"/>
</dbReference>
<dbReference type="Pfam" id="PF00480">
    <property type="entry name" value="ROK"/>
    <property type="match status" value="1"/>
</dbReference>
<dbReference type="Gene3D" id="3.30.420.40">
    <property type="match status" value="2"/>
</dbReference>
<dbReference type="STRING" id="1138170.GA0061105_109113"/>